<dbReference type="Proteomes" id="UP000184188">
    <property type="component" value="Unassembled WGS sequence"/>
</dbReference>
<dbReference type="AlphaFoldDB" id="A0A1L9SKZ2"/>
<sequence length="165" mass="17652">MGGDGRGISQILAVNVSYLGTPSLQLPFSIVTPTSADQVSNLQMLRRIYPWAMTNRMDQSACWIWVHCNTGSGCTTTVLSLQVQVLELTLSTAQERLETGDERGRATGLPAAAGTPIGAQQGISLTIMPVESCAVERSIAAWLADGGEDYGVRSTEYGVQEESAW</sequence>
<protein>
    <submittedName>
        <fullName evidence="1">Uncharacterized protein</fullName>
    </submittedName>
</protein>
<name>A0A1L9SKZ2_9EURO</name>
<evidence type="ECO:0000313" key="1">
    <source>
        <dbReference type="EMBL" id="OJJ47879.1"/>
    </source>
</evidence>
<gene>
    <name evidence="1" type="ORF">ASPZODRAFT_141443</name>
</gene>
<dbReference type="GeneID" id="34611215"/>
<reference evidence="2" key="1">
    <citation type="journal article" date="2017" name="Genome Biol.">
        <title>Comparative genomics reveals high biological diversity and specific adaptations in the industrially and medically important fungal genus Aspergillus.</title>
        <authorList>
            <person name="de Vries R.P."/>
            <person name="Riley R."/>
            <person name="Wiebenga A."/>
            <person name="Aguilar-Osorio G."/>
            <person name="Amillis S."/>
            <person name="Uchima C.A."/>
            <person name="Anderluh G."/>
            <person name="Asadollahi M."/>
            <person name="Askin M."/>
            <person name="Barry K."/>
            <person name="Battaglia E."/>
            <person name="Bayram O."/>
            <person name="Benocci T."/>
            <person name="Braus-Stromeyer S.A."/>
            <person name="Caldana C."/>
            <person name="Canovas D."/>
            <person name="Cerqueira G.C."/>
            <person name="Chen F."/>
            <person name="Chen W."/>
            <person name="Choi C."/>
            <person name="Clum A."/>
            <person name="Dos Santos R.A."/>
            <person name="Damasio A.R."/>
            <person name="Diallinas G."/>
            <person name="Emri T."/>
            <person name="Fekete E."/>
            <person name="Flipphi M."/>
            <person name="Freyberg S."/>
            <person name="Gallo A."/>
            <person name="Gournas C."/>
            <person name="Habgood R."/>
            <person name="Hainaut M."/>
            <person name="Harispe M.L."/>
            <person name="Henrissat B."/>
            <person name="Hilden K.S."/>
            <person name="Hope R."/>
            <person name="Hossain A."/>
            <person name="Karabika E."/>
            <person name="Karaffa L."/>
            <person name="Karanyi Z."/>
            <person name="Krasevec N."/>
            <person name="Kuo A."/>
            <person name="Kusch H."/>
            <person name="LaButti K."/>
            <person name="Lagendijk E.L."/>
            <person name="Lapidus A."/>
            <person name="Levasseur A."/>
            <person name="Lindquist E."/>
            <person name="Lipzen A."/>
            <person name="Logrieco A.F."/>
            <person name="MacCabe A."/>
            <person name="Maekelae M.R."/>
            <person name="Malavazi I."/>
            <person name="Melin P."/>
            <person name="Meyer V."/>
            <person name="Mielnichuk N."/>
            <person name="Miskei M."/>
            <person name="Molnar A.P."/>
            <person name="Mule G."/>
            <person name="Ngan C.Y."/>
            <person name="Orejas M."/>
            <person name="Orosz E."/>
            <person name="Ouedraogo J.P."/>
            <person name="Overkamp K.M."/>
            <person name="Park H.-S."/>
            <person name="Perrone G."/>
            <person name="Piumi F."/>
            <person name="Punt P.J."/>
            <person name="Ram A.F."/>
            <person name="Ramon A."/>
            <person name="Rauscher S."/>
            <person name="Record E."/>
            <person name="Riano-Pachon D.M."/>
            <person name="Robert V."/>
            <person name="Roehrig J."/>
            <person name="Ruller R."/>
            <person name="Salamov A."/>
            <person name="Salih N.S."/>
            <person name="Samson R.A."/>
            <person name="Sandor E."/>
            <person name="Sanguinetti M."/>
            <person name="Schuetze T."/>
            <person name="Sepcic K."/>
            <person name="Shelest E."/>
            <person name="Sherlock G."/>
            <person name="Sophianopoulou V."/>
            <person name="Squina F.M."/>
            <person name="Sun H."/>
            <person name="Susca A."/>
            <person name="Todd R.B."/>
            <person name="Tsang A."/>
            <person name="Unkles S.E."/>
            <person name="van de Wiele N."/>
            <person name="van Rossen-Uffink D."/>
            <person name="Oliveira J.V."/>
            <person name="Vesth T.C."/>
            <person name="Visser J."/>
            <person name="Yu J.-H."/>
            <person name="Zhou M."/>
            <person name="Andersen M.R."/>
            <person name="Archer D.B."/>
            <person name="Baker S.E."/>
            <person name="Benoit I."/>
            <person name="Brakhage A.A."/>
            <person name="Braus G.H."/>
            <person name="Fischer R."/>
            <person name="Frisvad J.C."/>
            <person name="Goldman G.H."/>
            <person name="Houbraken J."/>
            <person name="Oakley B."/>
            <person name="Pocsi I."/>
            <person name="Scazzocchio C."/>
            <person name="Seiboth B."/>
            <person name="vanKuyk P.A."/>
            <person name="Wortman J."/>
            <person name="Dyer P.S."/>
            <person name="Grigoriev I.V."/>
        </authorList>
    </citation>
    <scope>NUCLEOTIDE SEQUENCE [LARGE SCALE GENOMIC DNA]</scope>
    <source>
        <strain evidence="2">CBS 506.65</strain>
    </source>
</reference>
<accession>A0A1L9SKZ2</accession>
<organism evidence="1 2">
    <name type="scientific">Penicilliopsis zonata CBS 506.65</name>
    <dbReference type="NCBI Taxonomy" id="1073090"/>
    <lineage>
        <taxon>Eukaryota</taxon>
        <taxon>Fungi</taxon>
        <taxon>Dikarya</taxon>
        <taxon>Ascomycota</taxon>
        <taxon>Pezizomycotina</taxon>
        <taxon>Eurotiomycetes</taxon>
        <taxon>Eurotiomycetidae</taxon>
        <taxon>Eurotiales</taxon>
        <taxon>Aspergillaceae</taxon>
        <taxon>Penicilliopsis</taxon>
    </lineage>
</organism>
<proteinExistence type="predicted"/>
<evidence type="ECO:0000313" key="2">
    <source>
        <dbReference type="Proteomes" id="UP000184188"/>
    </source>
</evidence>
<dbReference type="RefSeq" id="XP_022582389.1">
    <property type="nucleotide sequence ID" value="XM_022724750.1"/>
</dbReference>
<dbReference type="EMBL" id="KV878340">
    <property type="protein sequence ID" value="OJJ47879.1"/>
    <property type="molecule type" value="Genomic_DNA"/>
</dbReference>
<keyword evidence="2" id="KW-1185">Reference proteome</keyword>
<dbReference type="VEuPathDB" id="FungiDB:ASPZODRAFT_141443"/>